<evidence type="ECO:0000256" key="13">
    <source>
        <dbReference type="ARBA" id="ARBA00022932"/>
    </source>
</evidence>
<accession>M2TN96</accession>
<evidence type="ECO:0000313" key="26">
    <source>
        <dbReference type="EMBL" id="EMD83211.1"/>
    </source>
</evidence>
<proteinExistence type="predicted"/>
<dbReference type="Pfam" id="PF01068">
    <property type="entry name" value="DNA_ligase_A_M"/>
    <property type="match status" value="1"/>
</dbReference>
<evidence type="ECO:0000256" key="20">
    <source>
        <dbReference type="ARBA" id="ARBA00034003"/>
    </source>
</evidence>
<evidence type="ECO:0000256" key="6">
    <source>
        <dbReference type="ARBA" id="ARBA00022722"/>
    </source>
</evidence>
<evidence type="ECO:0000256" key="21">
    <source>
        <dbReference type="SAM" id="MobiDB-lite"/>
    </source>
</evidence>
<evidence type="ECO:0000256" key="2">
    <source>
        <dbReference type="ARBA" id="ARBA00012727"/>
    </source>
</evidence>
<dbReference type="SUPFAM" id="SSF50249">
    <property type="entry name" value="Nucleic acid-binding proteins"/>
    <property type="match status" value="1"/>
</dbReference>
<dbReference type="NCBIfam" id="TIGR02776">
    <property type="entry name" value="NHEJ_ligase_prk"/>
    <property type="match status" value="1"/>
</dbReference>
<evidence type="ECO:0000256" key="14">
    <source>
        <dbReference type="ARBA" id="ARBA00023125"/>
    </source>
</evidence>
<dbReference type="GO" id="GO:0006310">
    <property type="term" value="P:DNA recombination"/>
    <property type="evidence" value="ECO:0007669"/>
    <property type="project" value="UniProtKB-KW"/>
</dbReference>
<evidence type="ECO:0000256" key="12">
    <source>
        <dbReference type="ARBA" id="ARBA00022840"/>
    </source>
</evidence>
<keyword evidence="5" id="KW-0548">Nucleotidyltransferase</keyword>
<dbReference type="GO" id="GO:0005524">
    <property type="term" value="F:ATP binding"/>
    <property type="evidence" value="ECO:0007669"/>
    <property type="project" value="UniProtKB-KW"/>
</dbReference>
<dbReference type="NCBIfam" id="NF004628">
    <property type="entry name" value="PRK05972.1"/>
    <property type="match status" value="1"/>
</dbReference>
<keyword evidence="6" id="KW-0540">Nuclease</keyword>
<keyword evidence="3 26" id="KW-0436">Ligase</keyword>
<evidence type="ECO:0000256" key="9">
    <source>
        <dbReference type="ARBA" id="ARBA00022763"/>
    </source>
</evidence>
<dbReference type="Pfam" id="PF04679">
    <property type="entry name" value="DNA_ligase_A_C"/>
    <property type="match status" value="1"/>
</dbReference>
<dbReference type="Pfam" id="PF13298">
    <property type="entry name" value="LigD_N"/>
    <property type="match status" value="1"/>
</dbReference>
<dbReference type="InterPro" id="IPR014145">
    <property type="entry name" value="LigD_pol_dom"/>
</dbReference>
<dbReference type="PANTHER" id="PTHR42705">
    <property type="entry name" value="BIFUNCTIONAL NON-HOMOLOGOUS END JOINING PROTEIN LIGD"/>
    <property type="match status" value="1"/>
</dbReference>
<evidence type="ECO:0000256" key="17">
    <source>
        <dbReference type="ARBA" id="ARBA00023211"/>
    </source>
</evidence>
<dbReference type="CDD" id="cd07971">
    <property type="entry name" value="OBF_DNA_ligase_LigD"/>
    <property type="match status" value="1"/>
</dbReference>
<reference evidence="26 27" key="1">
    <citation type="journal article" date="2013" name="Genome Announc.">
        <title>Draft Genome Sequence of Strain JLT2015T, Belonging to the Family Sphingomonadaceae of the Alphaproteobacteria.</title>
        <authorList>
            <person name="Tang K."/>
            <person name="Liu K."/>
            <person name="Li S."/>
            <person name="Jiao N."/>
        </authorList>
    </citation>
    <scope>NUCLEOTIDE SEQUENCE [LARGE SCALE GENOMIC DNA]</scope>
    <source>
        <strain evidence="26 27">JLT2015</strain>
    </source>
</reference>
<evidence type="ECO:0000256" key="11">
    <source>
        <dbReference type="ARBA" id="ARBA00022839"/>
    </source>
</evidence>
<evidence type="ECO:0000256" key="7">
    <source>
        <dbReference type="ARBA" id="ARBA00022723"/>
    </source>
</evidence>
<dbReference type="InterPro" id="IPR012309">
    <property type="entry name" value="DNA_ligase_ATP-dep_C"/>
</dbReference>
<evidence type="ECO:0000256" key="15">
    <source>
        <dbReference type="ARBA" id="ARBA00023172"/>
    </source>
</evidence>
<evidence type="ECO:0000256" key="10">
    <source>
        <dbReference type="ARBA" id="ARBA00022801"/>
    </source>
</evidence>
<keyword evidence="16" id="KW-0234">DNA repair</keyword>
<dbReference type="PANTHER" id="PTHR42705:SF2">
    <property type="entry name" value="BIFUNCTIONAL NON-HOMOLOGOUS END JOINING PROTEIN LIGD"/>
    <property type="match status" value="1"/>
</dbReference>
<evidence type="ECO:0000256" key="19">
    <source>
        <dbReference type="ARBA" id="ARBA00029943"/>
    </source>
</evidence>
<dbReference type="EC" id="6.5.1.1" evidence="2"/>
<keyword evidence="13" id="KW-0239">DNA-directed DNA polymerase</keyword>
<dbReference type="InterPro" id="IPR033651">
    <property type="entry name" value="PaeLigD_Pol-like"/>
</dbReference>
<dbReference type="GO" id="GO:0003887">
    <property type="term" value="F:DNA-directed DNA polymerase activity"/>
    <property type="evidence" value="ECO:0007669"/>
    <property type="project" value="UniProtKB-KW"/>
</dbReference>
<keyword evidence="18" id="KW-0511">Multifunctional enzyme</keyword>
<evidence type="ECO:0000256" key="3">
    <source>
        <dbReference type="ARBA" id="ARBA00022598"/>
    </source>
</evidence>
<evidence type="ECO:0000256" key="5">
    <source>
        <dbReference type="ARBA" id="ARBA00022695"/>
    </source>
</evidence>
<dbReference type="Gene3D" id="2.40.50.140">
    <property type="entry name" value="Nucleic acid-binding proteins"/>
    <property type="match status" value="1"/>
</dbReference>
<keyword evidence="14" id="KW-0238">DNA-binding</keyword>
<keyword evidence="12" id="KW-0067">ATP-binding</keyword>
<keyword evidence="11" id="KW-0269">Exonuclease</keyword>
<dbReference type="InterPro" id="IPR012310">
    <property type="entry name" value="DNA_ligase_ATP-dep_cent"/>
</dbReference>
<protein>
    <recommendedName>
        <fullName evidence="2">DNA ligase (ATP)</fullName>
        <ecNumber evidence="2">6.5.1.1</ecNumber>
    </recommendedName>
    <alternativeName>
        <fullName evidence="19">NHEJ DNA polymerase</fullName>
    </alternativeName>
</protein>
<keyword evidence="8" id="KW-0547">Nucleotide-binding</keyword>
<dbReference type="GO" id="GO:0003910">
    <property type="term" value="F:DNA ligase (ATP) activity"/>
    <property type="evidence" value="ECO:0007669"/>
    <property type="project" value="UniProtKB-EC"/>
</dbReference>
<organism evidence="26 27">
    <name type="scientific">Pacificimonas flava</name>
    <dbReference type="NCBI Taxonomy" id="1234595"/>
    <lineage>
        <taxon>Bacteria</taxon>
        <taxon>Pseudomonadati</taxon>
        <taxon>Pseudomonadota</taxon>
        <taxon>Alphaproteobacteria</taxon>
        <taxon>Sphingomonadales</taxon>
        <taxon>Sphingosinicellaceae</taxon>
        <taxon>Pacificimonas</taxon>
    </lineage>
</organism>
<dbReference type="PATRIC" id="fig|1234595.3.peg.1114"/>
<dbReference type="GO" id="GO:0004527">
    <property type="term" value="F:exonuclease activity"/>
    <property type="evidence" value="ECO:0007669"/>
    <property type="project" value="UniProtKB-KW"/>
</dbReference>
<keyword evidence="15" id="KW-0233">DNA recombination</keyword>
<dbReference type="GO" id="GO:0006281">
    <property type="term" value="P:DNA repair"/>
    <property type="evidence" value="ECO:0007669"/>
    <property type="project" value="UniProtKB-KW"/>
</dbReference>
<dbReference type="EMBL" id="AMRV01000003">
    <property type="protein sequence ID" value="EMD83211.1"/>
    <property type="molecule type" value="Genomic_DNA"/>
</dbReference>
<dbReference type="InterPro" id="IPR012340">
    <property type="entry name" value="NA-bd_OB-fold"/>
</dbReference>
<dbReference type="InterPro" id="IPR014144">
    <property type="entry name" value="LigD_PE_domain"/>
</dbReference>
<dbReference type="NCBIfam" id="TIGR02777">
    <property type="entry name" value="LigD_PE_dom"/>
    <property type="match status" value="1"/>
</dbReference>
<dbReference type="InterPro" id="IPR014146">
    <property type="entry name" value="LigD_ligase_dom"/>
</dbReference>
<dbReference type="Gene3D" id="3.30.470.30">
    <property type="entry name" value="DNA ligase/mRNA capping enzyme"/>
    <property type="match status" value="1"/>
</dbReference>
<evidence type="ECO:0000256" key="1">
    <source>
        <dbReference type="ARBA" id="ARBA00001936"/>
    </source>
</evidence>
<comment type="caution">
    <text evidence="26">The sequence shown here is derived from an EMBL/GenBank/DDBJ whole genome shotgun (WGS) entry which is preliminary data.</text>
</comment>
<dbReference type="InterPro" id="IPR052171">
    <property type="entry name" value="NHEJ_LigD"/>
</dbReference>
<feature type="domain" description="DNA ligase D 3'-phosphoesterase" evidence="24">
    <location>
        <begin position="53"/>
        <end position="159"/>
    </location>
</feature>
<dbReference type="CDD" id="cd04862">
    <property type="entry name" value="PaeLigD_Pol_like"/>
    <property type="match status" value="1"/>
</dbReference>
<keyword evidence="17" id="KW-0464">Manganese</keyword>
<comment type="catalytic activity">
    <reaction evidence="20">
        <text>ATP + (deoxyribonucleotide)n-3'-hydroxyl + 5'-phospho-(deoxyribonucleotide)m = (deoxyribonucleotide)n+m + AMP + diphosphate.</text>
        <dbReference type="EC" id="6.5.1.1"/>
    </reaction>
</comment>
<evidence type="ECO:0000256" key="8">
    <source>
        <dbReference type="ARBA" id="ARBA00022741"/>
    </source>
</evidence>
<dbReference type="SUPFAM" id="SSF56091">
    <property type="entry name" value="DNA ligase/mRNA capping enzyme, catalytic domain"/>
    <property type="match status" value="1"/>
</dbReference>
<feature type="region of interest" description="Disordered" evidence="21">
    <location>
        <begin position="205"/>
        <end position="251"/>
    </location>
</feature>
<dbReference type="RefSeq" id="WP_008600764.1">
    <property type="nucleotide sequence ID" value="NZ_AMRV01000003.1"/>
</dbReference>
<dbReference type="Pfam" id="PF21686">
    <property type="entry name" value="LigD_Prim-Pol"/>
    <property type="match status" value="1"/>
</dbReference>
<dbReference type="GO" id="GO:0003677">
    <property type="term" value="F:DNA binding"/>
    <property type="evidence" value="ECO:0007669"/>
    <property type="project" value="UniProtKB-KW"/>
</dbReference>
<dbReference type="Proteomes" id="UP000011717">
    <property type="component" value="Unassembled WGS sequence"/>
</dbReference>
<evidence type="ECO:0000313" key="27">
    <source>
        <dbReference type="Proteomes" id="UP000011717"/>
    </source>
</evidence>
<evidence type="ECO:0000259" key="22">
    <source>
        <dbReference type="Pfam" id="PF01068"/>
    </source>
</evidence>
<feature type="domain" description="DNA ligase ATP-dependent C-terminal" evidence="23">
    <location>
        <begin position="442"/>
        <end position="534"/>
    </location>
</feature>
<dbReference type="InterPro" id="IPR014143">
    <property type="entry name" value="NHEJ_ligase_prk"/>
</dbReference>
<keyword evidence="9" id="KW-0227">DNA damage</keyword>
<dbReference type="GO" id="GO:0046872">
    <property type="term" value="F:metal ion binding"/>
    <property type="evidence" value="ECO:0007669"/>
    <property type="project" value="UniProtKB-KW"/>
</dbReference>
<name>M2TN96_9SPHN</name>
<evidence type="ECO:0000256" key="18">
    <source>
        <dbReference type="ARBA" id="ARBA00023268"/>
    </source>
</evidence>
<dbReference type="AlphaFoldDB" id="M2TN96"/>
<keyword evidence="4" id="KW-0808">Transferase</keyword>
<evidence type="ECO:0000256" key="4">
    <source>
        <dbReference type="ARBA" id="ARBA00022679"/>
    </source>
</evidence>
<comment type="cofactor">
    <cofactor evidence="1">
        <name>Mn(2+)</name>
        <dbReference type="ChEBI" id="CHEBI:29035"/>
    </cofactor>
</comment>
<dbReference type="OrthoDB" id="9802472at2"/>
<gene>
    <name evidence="26" type="ORF">C725_1112</name>
</gene>
<evidence type="ECO:0000259" key="24">
    <source>
        <dbReference type="Pfam" id="PF13298"/>
    </source>
</evidence>
<keyword evidence="10" id="KW-0378">Hydrolase</keyword>
<sequence length="844" mass="92411">MAKPGKRKTEADAADQAAKDDLLAEYNARRDFTKTLEPAGKAGRAGSRVFMVQKHDATRLHYDLRLEKDGVLKSWAVTKGPSLDPDDKRLAVQTEDHPLSYATFEGTIPKGEYGGGTVMLWDRGTWAPIKGKSADDLEDGHLHFILDGERVKGEWLLVRMKRRPSEKRDNWLLRKLDDEYSGSSEGLTGKYLTSVDSGRTMDEIAEGKRAGRTGSNRSGGKKPRSGGRKPGADGPLPRHQPPQLATLADTVPPGDDWLHEMKYDGYRALVAAAGDEVRVFTRNGKDWSEKFPGLVDAVKAADLGTALLDGELVVLDADGRPSFQALQQALDGSASGEAIVYYAFDLLTEGRRDLKTLPNIERKARLAALLPGNSPVLRYSDHVLGRGEALFDAMCEKGLEGVVSKRADAPYRNARTKNWLKVKCIRRQDFVIVGWSRSTAKGRPFASLLLGQYDGDRLVYRGKVGTGWTMDAMEALSAKMRPLERKTPPLDVPKGAAKGVVWLTPKLVAEIAFAELTAEGVTRHASFLGLRADKDAKDAGVETPVAAAAVAEDAAKPAEAVKISSADRIVFPDAGITKGELADYVRRAAPLMLPWAARRPISLVRCPQGRQKKCFFQKHDSGSFGEHVLAVPIVEKEGEKQDYLYVEDAAGLLQCVQMGTIEFHGWGAPVDDVERPDRLVIDLDPDEGLAFEDVKAAALEIRDHLKDTGLVSFPMLTGGKGVHVIAPLHPQADWTKVKDFASRFARAIASAEPERFTATMSKAKRKGRIFIDWLRNQRGSTAILPYSPRARSGASVAVPIAWNELKDHDSGADFTIKDFDKLQRRAGSAAMQGWGEAEQTLPEL</sequence>
<dbReference type="Gene3D" id="3.90.920.10">
    <property type="entry name" value="DNA primase, PRIM domain"/>
    <property type="match status" value="1"/>
</dbReference>
<keyword evidence="7" id="KW-0479">Metal-binding</keyword>
<dbReference type="CDD" id="cd07906">
    <property type="entry name" value="Adenylation_DNA_ligase_LigD_LigC"/>
    <property type="match status" value="1"/>
</dbReference>
<keyword evidence="27" id="KW-1185">Reference proteome</keyword>
<dbReference type="NCBIfam" id="TIGR02779">
    <property type="entry name" value="NHEJ_ligase_lig"/>
    <property type="match status" value="1"/>
</dbReference>
<evidence type="ECO:0000259" key="25">
    <source>
        <dbReference type="Pfam" id="PF21686"/>
    </source>
</evidence>
<feature type="domain" description="ATP-dependent DNA ligase family profile" evidence="22">
    <location>
        <begin position="254"/>
        <end position="423"/>
    </location>
</feature>
<evidence type="ECO:0000259" key="23">
    <source>
        <dbReference type="Pfam" id="PF04679"/>
    </source>
</evidence>
<feature type="domain" description="DNA ligase D polymerase" evidence="25">
    <location>
        <begin position="577"/>
        <end position="823"/>
    </location>
</feature>
<dbReference type="NCBIfam" id="TIGR02778">
    <property type="entry name" value="ligD_pol"/>
    <property type="match status" value="1"/>
</dbReference>
<dbReference type="Gene3D" id="3.30.1490.70">
    <property type="match status" value="1"/>
</dbReference>
<evidence type="ECO:0000256" key="16">
    <source>
        <dbReference type="ARBA" id="ARBA00023204"/>
    </source>
</evidence>